<reference evidence="2 3" key="1">
    <citation type="journal article" date="2017" name="Water Res.">
        <title>Comammox in drinking water systems.</title>
        <authorList>
            <person name="Wang Y."/>
            <person name="Ma L."/>
            <person name="Mao Y."/>
            <person name="Jiang X."/>
            <person name="Xia Y."/>
            <person name="Yu K."/>
            <person name="Li B."/>
            <person name="Zhang T."/>
        </authorList>
    </citation>
    <scope>NUCLEOTIDE SEQUENCE [LARGE SCALE GENOMIC DNA]</scope>
    <source>
        <strain evidence="2">SG_bin8</strain>
    </source>
</reference>
<feature type="domain" description="Putative Flp pilus-assembly TadG-like N-terminal" evidence="1">
    <location>
        <begin position="1"/>
        <end position="39"/>
    </location>
</feature>
<dbReference type="Pfam" id="PF13400">
    <property type="entry name" value="Tad"/>
    <property type="match status" value="1"/>
</dbReference>
<name>A0A1W9HXS6_9HYPH</name>
<protein>
    <recommendedName>
        <fullName evidence="1">Putative Flp pilus-assembly TadG-like N-terminal domain-containing protein</fullName>
    </recommendedName>
</protein>
<evidence type="ECO:0000313" key="2">
    <source>
        <dbReference type="EMBL" id="OQW52238.1"/>
    </source>
</evidence>
<evidence type="ECO:0000259" key="1">
    <source>
        <dbReference type="Pfam" id="PF13400"/>
    </source>
</evidence>
<proteinExistence type="predicted"/>
<dbReference type="EMBL" id="LWDL01000015">
    <property type="protein sequence ID" value="OQW52238.1"/>
    <property type="molecule type" value="Genomic_DNA"/>
</dbReference>
<accession>A0A1W9HXS6</accession>
<dbReference type="InterPro" id="IPR028087">
    <property type="entry name" value="Tad_N"/>
</dbReference>
<dbReference type="Proteomes" id="UP000192872">
    <property type="component" value="Unassembled WGS sequence"/>
</dbReference>
<gene>
    <name evidence="2" type="ORF">A4S15_08810</name>
</gene>
<dbReference type="STRING" id="1827387.A4S15_08810"/>
<sequence length="585" mass="62705">MFGLALVVIVGFAGAAIDFGQQQLAKQKLWQSASLACQYARRTSTLANTTTGQQAVKSFFDANLSQQNVPVNSIASSFNSTVNGPGTMAASYDVPTSFLGLFSIPSLNVAVSQQCYATPPLVAGTVVLQETFETPPAADAVTRECGPGCFRYVSSYNGWMTSGGTGELEISDGYKIAPPEGTHVGELTPDYNGAISKKVYLAPGTYELRYFYVGGPYIPVPTYYGTTTLGTNTFNNDPLPICSHMAANVSWASEDKSRIGVYFSADAPNFAADNLTAANNPTSKTWRPADLVDVCIYAKSWVERSATITVAAAGNYWVTFAAQGANAAYEGGQIDNIRLCFVACNGNRQLSPMETPAHVVFADDFEQPYTTVSPYFQTTIAANGWTTTPYDSVQIFTNSDAPQGRQYLELDTDINYSGTSTTTLSPGPSNRAISRRFLFSEGTYQLAYWYKPRVRFALTGTFCGSTAAAAQSGYPTGTAAVTATTYSAPTGTYDYNSSQIGVYLDSDLTTAGSTRPTNPLDVCMFANGWVQRYITFVISKPGFYWFTMRAEGVGEGYGANVDDVRICAVACSGGPTNQTKLAVPQ</sequence>
<evidence type="ECO:0000313" key="3">
    <source>
        <dbReference type="Proteomes" id="UP000192872"/>
    </source>
</evidence>
<organism evidence="2 3">
    <name type="scientific">Candidatus Raskinella chloraquaticus</name>
    <dbReference type="NCBI Taxonomy" id="1951219"/>
    <lineage>
        <taxon>Bacteria</taxon>
        <taxon>Pseudomonadati</taxon>
        <taxon>Pseudomonadota</taxon>
        <taxon>Alphaproteobacteria</taxon>
        <taxon>Hyphomicrobiales</taxon>
        <taxon>Phreatobacteraceae</taxon>
        <taxon>Candidatus Raskinella</taxon>
    </lineage>
</organism>
<comment type="caution">
    <text evidence="2">The sequence shown here is derived from an EMBL/GenBank/DDBJ whole genome shotgun (WGS) entry which is preliminary data.</text>
</comment>
<dbReference type="AlphaFoldDB" id="A0A1W9HXS6"/>